<dbReference type="SUPFAM" id="SSF51445">
    <property type="entry name" value="(Trans)glycosidases"/>
    <property type="match status" value="1"/>
</dbReference>
<protein>
    <submittedName>
        <fullName evidence="3">Pancreatic alpha-amylase-like protein</fullName>
    </submittedName>
</protein>
<evidence type="ECO:0000256" key="2">
    <source>
        <dbReference type="SAM" id="SignalP"/>
    </source>
</evidence>
<feature type="chain" id="PRO_5012836674" evidence="2">
    <location>
        <begin position="16"/>
        <end position="122"/>
    </location>
</feature>
<name>A0A0Q3MKS0_AMAAE</name>
<comment type="similarity">
    <text evidence="1">Belongs to the glycosyl hydrolase 13 family.</text>
</comment>
<evidence type="ECO:0000256" key="1">
    <source>
        <dbReference type="ARBA" id="ARBA00008061"/>
    </source>
</evidence>
<dbReference type="Gene3D" id="3.20.20.80">
    <property type="entry name" value="Glycosidases"/>
    <property type="match status" value="1"/>
</dbReference>
<sequence length="122" mass="13952">MQVLLLLAALGFCWGQYNPNTQAGRTSIVHLFEWRWADIALECERYLAPYGFGGVQVSPPNENIVITNPNRPWWERYQPISYKLCTRSGNEDEFREMVTRCNNVGVSALTACIWYGKECGIS</sequence>
<gene>
    <name evidence="3" type="ORF">AAES_63358</name>
</gene>
<feature type="signal peptide" evidence="2">
    <location>
        <begin position="1"/>
        <end position="15"/>
    </location>
</feature>
<keyword evidence="4" id="KW-1185">Reference proteome</keyword>
<evidence type="ECO:0000313" key="4">
    <source>
        <dbReference type="Proteomes" id="UP000051836"/>
    </source>
</evidence>
<organism evidence="3 4">
    <name type="scientific">Amazona aestiva</name>
    <name type="common">Blue-fronted Amazon parrot</name>
    <dbReference type="NCBI Taxonomy" id="12930"/>
    <lineage>
        <taxon>Eukaryota</taxon>
        <taxon>Metazoa</taxon>
        <taxon>Chordata</taxon>
        <taxon>Craniata</taxon>
        <taxon>Vertebrata</taxon>
        <taxon>Euteleostomi</taxon>
        <taxon>Archelosauria</taxon>
        <taxon>Archosauria</taxon>
        <taxon>Dinosauria</taxon>
        <taxon>Saurischia</taxon>
        <taxon>Theropoda</taxon>
        <taxon>Coelurosauria</taxon>
        <taxon>Aves</taxon>
        <taxon>Neognathae</taxon>
        <taxon>Neoaves</taxon>
        <taxon>Telluraves</taxon>
        <taxon>Australaves</taxon>
        <taxon>Psittaciformes</taxon>
        <taxon>Psittacidae</taxon>
        <taxon>Amazona</taxon>
    </lineage>
</organism>
<proteinExistence type="inferred from homology"/>
<comment type="caution">
    <text evidence="3">The sequence shown here is derived from an EMBL/GenBank/DDBJ whole genome shotgun (WGS) entry which is preliminary data.</text>
</comment>
<accession>A0A0Q3MKS0</accession>
<dbReference type="Proteomes" id="UP000051836">
    <property type="component" value="Unassembled WGS sequence"/>
</dbReference>
<keyword evidence="2" id="KW-0732">Signal</keyword>
<dbReference type="STRING" id="12930.A0A0Q3MKS0"/>
<reference evidence="3 4" key="1">
    <citation type="submission" date="2015-10" db="EMBL/GenBank/DDBJ databases">
        <authorList>
            <person name="Gilbert D.G."/>
        </authorList>
    </citation>
    <scope>NUCLEOTIDE SEQUENCE [LARGE SCALE GENOMIC DNA]</scope>
    <source>
        <strain evidence="3">FVVF132</strain>
    </source>
</reference>
<dbReference type="PANTHER" id="PTHR43447">
    <property type="entry name" value="ALPHA-AMYLASE"/>
    <property type="match status" value="1"/>
</dbReference>
<dbReference type="InterPro" id="IPR017853">
    <property type="entry name" value="GH"/>
</dbReference>
<dbReference type="EMBL" id="LMAW01001618">
    <property type="protein sequence ID" value="KQK83096.1"/>
    <property type="molecule type" value="Genomic_DNA"/>
</dbReference>
<dbReference type="OrthoDB" id="550577at2759"/>
<evidence type="ECO:0000313" key="3">
    <source>
        <dbReference type="EMBL" id="KQK83096.1"/>
    </source>
</evidence>
<dbReference type="AlphaFoldDB" id="A0A0Q3MKS0"/>